<dbReference type="InterPro" id="IPR015797">
    <property type="entry name" value="NUDIX_hydrolase-like_dom_sf"/>
</dbReference>
<evidence type="ECO:0000256" key="2">
    <source>
        <dbReference type="ARBA" id="ARBA00005582"/>
    </source>
</evidence>
<dbReference type="PANTHER" id="PTHR43046">
    <property type="entry name" value="GDP-MANNOSE MANNOSYL HYDROLASE"/>
    <property type="match status" value="1"/>
</dbReference>
<organism evidence="7 8">
    <name type="scientific">Actinopolymorpha pittospori</name>
    <dbReference type="NCBI Taxonomy" id="648752"/>
    <lineage>
        <taxon>Bacteria</taxon>
        <taxon>Bacillati</taxon>
        <taxon>Actinomycetota</taxon>
        <taxon>Actinomycetes</taxon>
        <taxon>Propionibacteriales</taxon>
        <taxon>Actinopolymorphaceae</taxon>
        <taxon>Actinopolymorpha</taxon>
    </lineage>
</organism>
<dbReference type="RefSeq" id="WP_192751411.1">
    <property type="nucleotide sequence ID" value="NZ_BAABJL010000197.1"/>
</dbReference>
<evidence type="ECO:0000256" key="5">
    <source>
        <dbReference type="RuleBase" id="RU003476"/>
    </source>
</evidence>
<keyword evidence="3 5" id="KW-0378">Hydrolase</keyword>
<dbReference type="InterPro" id="IPR020476">
    <property type="entry name" value="Nudix_hydrolase"/>
</dbReference>
<dbReference type="CDD" id="cd04685">
    <property type="entry name" value="NUDIX_Hydrolase"/>
    <property type="match status" value="1"/>
</dbReference>
<keyword evidence="4" id="KW-0460">Magnesium</keyword>
<dbReference type="EMBL" id="JADBEM010000001">
    <property type="protein sequence ID" value="MBE1607462.1"/>
    <property type="molecule type" value="Genomic_DNA"/>
</dbReference>
<name>A0A927MWC2_9ACTN</name>
<dbReference type="AlphaFoldDB" id="A0A927MWC2"/>
<dbReference type="PROSITE" id="PS51462">
    <property type="entry name" value="NUDIX"/>
    <property type="match status" value="1"/>
</dbReference>
<dbReference type="Proteomes" id="UP000638648">
    <property type="component" value="Unassembled WGS sequence"/>
</dbReference>
<dbReference type="InterPro" id="IPR020084">
    <property type="entry name" value="NUDIX_hydrolase_CS"/>
</dbReference>
<evidence type="ECO:0000259" key="6">
    <source>
        <dbReference type="PROSITE" id="PS51462"/>
    </source>
</evidence>
<comment type="cofactor">
    <cofactor evidence="1">
        <name>Mg(2+)</name>
        <dbReference type="ChEBI" id="CHEBI:18420"/>
    </cofactor>
</comment>
<dbReference type="Gene3D" id="3.90.79.10">
    <property type="entry name" value="Nucleoside Triphosphate Pyrophosphohydrolase"/>
    <property type="match status" value="1"/>
</dbReference>
<dbReference type="PRINTS" id="PR00502">
    <property type="entry name" value="NUDIXFAMILY"/>
</dbReference>
<dbReference type="InterPro" id="IPR000086">
    <property type="entry name" value="NUDIX_hydrolase_dom"/>
</dbReference>
<protein>
    <submittedName>
        <fullName evidence="7">8-oxo-dGTP pyrophosphatase MutT (NUDIX family)</fullName>
    </submittedName>
</protein>
<comment type="caution">
    <text evidence="7">The sequence shown here is derived from an EMBL/GenBank/DDBJ whole genome shotgun (WGS) entry which is preliminary data.</text>
</comment>
<sequence length="177" mass="20060">MIEPEPHVELPDDLPVRERDVVRLVVLDANDEVLLFHTHDPTYPELGQWWELPGGGIESGETYRDAAVRELLEETGIAITVDSVGAATWSRRASFRYRGTRHLQNEVVALVRLSGLGPAVDGSQRVEFEDDDYFGFRWWPVAELISSRERFYPGRLPELLGALLAGDSVEEPFELWS</sequence>
<feature type="domain" description="Nudix hydrolase" evidence="6">
    <location>
        <begin position="17"/>
        <end position="162"/>
    </location>
</feature>
<dbReference type="GO" id="GO:0016787">
    <property type="term" value="F:hydrolase activity"/>
    <property type="evidence" value="ECO:0007669"/>
    <property type="project" value="UniProtKB-KW"/>
</dbReference>
<proteinExistence type="inferred from homology"/>
<gene>
    <name evidence="7" type="ORF">HEB94_004310</name>
</gene>
<dbReference type="SUPFAM" id="SSF55811">
    <property type="entry name" value="Nudix"/>
    <property type="match status" value="1"/>
</dbReference>
<evidence type="ECO:0000256" key="1">
    <source>
        <dbReference type="ARBA" id="ARBA00001946"/>
    </source>
</evidence>
<evidence type="ECO:0000256" key="4">
    <source>
        <dbReference type="ARBA" id="ARBA00022842"/>
    </source>
</evidence>
<comment type="similarity">
    <text evidence="2 5">Belongs to the Nudix hydrolase family.</text>
</comment>
<dbReference type="PROSITE" id="PS00893">
    <property type="entry name" value="NUDIX_BOX"/>
    <property type="match status" value="1"/>
</dbReference>
<dbReference type="Pfam" id="PF00293">
    <property type="entry name" value="NUDIX"/>
    <property type="match status" value="1"/>
</dbReference>
<evidence type="ECO:0000313" key="8">
    <source>
        <dbReference type="Proteomes" id="UP000638648"/>
    </source>
</evidence>
<keyword evidence="8" id="KW-1185">Reference proteome</keyword>
<reference evidence="7" key="1">
    <citation type="submission" date="2020-10" db="EMBL/GenBank/DDBJ databases">
        <title>Sequencing the genomes of 1000 actinobacteria strains.</title>
        <authorList>
            <person name="Klenk H.-P."/>
        </authorList>
    </citation>
    <scope>NUCLEOTIDE SEQUENCE</scope>
    <source>
        <strain evidence="7">DSM 45354</strain>
    </source>
</reference>
<accession>A0A927MWC2</accession>
<evidence type="ECO:0000256" key="3">
    <source>
        <dbReference type="ARBA" id="ARBA00022801"/>
    </source>
</evidence>
<evidence type="ECO:0000313" key="7">
    <source>
        <dbReference type="EMBL" id="MBE1607462.1"/>
    </source>
</evidence>
<dbReference type="PANTHER" id="PTHR43046:SF12">
    <property type="entry name" value="GDP-MANNOSE MANNOSYL HYDROLASE"/>
    <property type="match status" value="1"/>
</dbReference>